<dbReference type="InterPro" id="IPR021145">
    <property type="entry name" value="Portal_protein_SPP1_Gp6-like"/>
</dbReference>
<sequence>MMAIWKSWYRGNVNDFHYFTMKMADGTTKQCERLTMNMPKKVCEDFAKLLWSEKVQIKLDKKKNTERLLEVLDSKENNFKVNFPNFLERVFALGTGVTVEYRKDDKTLIDYIDGDIVIPYKYTNSYINGLITVSRFTKGADKDKKYFTHITYHEFKDSKYTKLNELYESNNETTLGEEINFNEKFPDVLEFEEFDTDNPHFQVWEPVVANNFDTDSPMGISIFANQIDKFKAIDTEYDSFNREFRTGKKRVLISREAVKKHYVPDPEEEGKVNLVSYFDNNDEVYVAIAGMEDQPVKEIDFNLRYQEHISSINAQLNYISAGVGLGQNYYNFDGQGVKTATEVVSENSDTYRTKKHHELMVNDCLYDLVKAICELEDIPYKSINIVFDDSIIEDENALIQRGLELYQSKTISLEKFMKKYLHYEDSEIQEEIAKIQSENKLVQPEGMDFFGMEQETEVQDEEVVEEG</sequence>
<dbReference type="InterPro" id="IPR006432">
    <property type="entry name" value="Phage_portal_A118-type"/>
</dbReference>
<dbReference type="Pfam" id="PF05133">
    <property type="entry name" value="SPP1_portal"/>
    <property type="match status" value="1"/>
</dbReference>
<name>A0A9D1G981_9FIRM</name>
<dbReference type="EMBL" id="DVKQ01000002">
    <property type="protein sequence ID" value="HIT36905.1"/>
    <property type="molecule type" value="Genomic_DNA"/>
</dbReference>
<evidence type="ECO:0000313" key="2">
    <source>
        <dbReference type="Proteomes" id="UP000886833"/>
    </source>
</evidence>
<proteinExistence type="predicted"/>
<protein>
    <submittedName>
        <fullName evidence="1">Phage portal protein</fullName>
    </submittedName>
</protein>
<reference evidence="1" key="2">
    <citation type="journal article" date="2021" name="PeerJ">
        <title>Extensive microbial diversity within the chicken gut microbiome revealed by metagenomics and culture.</title>
        <authorList>
            <person name="Gilroy R."/>
            <person name="Ravi A."/>
            <person name="Getino M."/>
            <person name="Pursley I."/>
            <person name="Horton D.L."/>
            <person name="Alikhan N.F."/>
            <person name="Baker D."/>
            <person name="Gharbi K."/>
            <person name="Hall N."/>
            <person name="Watson M."/>
            <person name="Adriaenssens E.M."/>
            <person name="Foster-Nyarko E."/>
            <person name="Jarju S."/>
            <person name="Secka A."/>
            <person name="Antonio M."/>
            <person name="Oren A."/>
            <person name="Chaudhuri R.R."/>
            <person name="La Ragione R."/>
            <person name="Hildebrand F."/>
            <person name="Pallen M.J."/>
        </authorList>
    </citation>
    <scope>NUCLEOTIDE SEQUENCE</scope>
    <source>
        <strain evidence="1">CHK195-26880</strain>
    </source>
</reference>
<comment type="caution">
    <text evidence="1">The sequence shown here is derived from an EMBL/GenBank/DDBJ whole genome shotgun (WGS) entry which is preliminary data.</text>
</comment>
<accession>A0A9D1G981</accession>
<organism evidence="1 2">
    <name type="scientific">Candidatus Onthousia faecipullorum</name>
    <dbReference type="NCBI Taxonomy" id="2840887"/>
    <lineage>
        <taxon>Bacteria</taxon>
        <taxon>Bacillati</taxon>
        <taxon>Bacillota</taxon>
        <taxon>Bacilli</taxon>
        <taxon>Candidatus Onthousia</taxon>
    </lineage>
</organism>
<dbReference type="AlphaFoldDB" id="A0A9D1G981"/>
<evidence type="ECO:0000313" key="1">
    <source>
        <dbReference type="EMBL" id="HIT36905.1"/>
    </source>
</evidence>
<reference evidence="1" key="1">
    <citation type="submission" date="2020-10" db="EMBL/GenBank/DDBJ databases">
        <authorList>
            <person name="Gilroy R."/>
        </authorList>
    </citation>
    <scope>NUCLEOTIDE SEQUENCE</scope>
    <source>
        <strain evidence="1">CHK195-26880</strain>
    </source>
</reference>
<dbReference type="Proteomes" id="UP000886833">
    <property type="component" value="Unassembled WGS sequence"/>
</dbReference>
<dbReference type="PIRSF" id="PIRSF011911">
    <property type="entry name" value="A118_put_portal"/>
    <property type="match status" value="1"/>
</dbReference>
<gene>
    <name evidence="1" type="ORF">IAB59_00270</name>
</gene>